<dbReference type="Gene3D" id="3.40.50.300">
    <property type="entry name" value="P-loop containing nucleotide triphosphate hydrolases"/>
    <property type="match status" value="1"/>
</dbReference>
<sequence length="183" mass="18958">MSATSAPEPPAILVVTGASGAGKSTLVRGLAALGLRGVGCYELDTMGIPSEAEIAARFGGGEGFQAWALDTWIERLARNDDRVAVAVLDGSVRPRAARDTLARHGIVRGAVVLVDCAYAERNARLRGSRGQPELATAQMDAWAAYLRGQADALDVPVLDTTATEPAVGVAALEGHVARLRDAG</sequence>
<dbReference type="Proteomes" id="UP000019151">
    <property type="component" value="Chromosome"/>
</dbReference>
<dbReference type="SUPFAM" id="SSF52540">
    <property type="entry name" value="P-loop containing nucleoside triphosphate hydrolases"/>
    <property type="match status" value="1"/>
</dbReference>
<dbReference type="AlphaFoldDB" id="W0RE54"/>
<accession>W0RE54</accession>
<protein>
    <recommendedName>
        <fullName evidence="3">Shikimate kinase</fullName>
    </recommendedName>
</protein>
<dbReference type="STRING" id="861299.J421_1073"/>
<dbReference type="RefSeq" id="WP_025410138.1">
    <property type="nucleotide sequence ID" value="NZ_CP007128.1"/>
</dbReference>
<dbReference type="InParanoid" id="W0RE54"/>
<reference evidence="1 2" key="1">
    <citation type="journal article" date="2014" name="Genome Announc.">
        <title>Genome Sequence and Methylome of Soil Bacterium Gemmatirosa kalamazoonensis KBS708T, a Member of the Rarely Cultivated Gemmatimonadetes Phylum.</title>
        <authorList>
            <person name="Debruyn J.M."/>
            <person name="Radosevich M."/>
            <person name="Wommack K.E."/>
            <person name="Polson S.W."/>
            <person name="Hauser L.J."/>
            <person name="Fawaz M.N."/>
            <person name="Korlach J."/>
            <person name="Tsai Y.C."/>
        </authorList>
    </citation>
    <scope>NUCLEOTIDE SEQUENCE [LARGE SCALE GENOMIC DNA]</scope>
    <source>
        <strain evidence="1 2">KBS708</strain>
    </source>
</reference>
<evidence type="ECO:0000313" key="2">
    <source>
        <dbReference type="Proteomes" id="UP000019151"/>
    </source>
</evidence>
<evidence type="ECO:0008006" key="3">
    <source>
        <dbReference type="Google" id="ProtNLM"/>
    </source>
</evidence>
<dbReference type="OrthoDB" id="359078at2"/>
<dbReference type="InterPro" id="IPR027417">
    <property type="entry name" value="P-loop_NTPase"/>
</dbReference>
<proteinExistence type="predicted"/>
<dbReference type="HOGENOM" id="CLU_136214_0_0_0"/>
<dbReference type="EMBL" id="CP007128">
    <property type="protein sequence ID" value="AHG88610.1"/>
    <property type="molecule type" value="Genomic_DNA"/>
</dbReference>
<keyword evidence="2" id="KW-1185">Reference proteome</keyword>
<name>W0RE54_9BACT</name>
<evidence type="ECO:0000313" key="1">
    <source>
        <dbReference type="EMBL" id="AHG88610.1"/>
    </source>
</evidence>
<gene>
    <name evidence="1" type="ORF">J421_1073</name>
</gene>
<dbReference type="eggNOG" id="COG0703">
    <property type="taxonomic scope" value="Bacteria"/>
</dbReference>
<dbReference type="KEGG" id="gba:J421_1073"/>
<organism evidence="1 2">
    <name type="scientific">Gemmatirosa kalamazoonensis</name>
    <dbReference type="NCBI Taxonomy" id="861299"/>
    <lineage>
        <taxon>Bacteria</taxon>
        <taxon>Pseudomonadati</taxon>
        <taxon>Gemmatimonadota</taxon>
        <taxon>Gemmatimonadia</taxon>
        <taxon>Gemmatimonadales</taxon>
        <taxon>Gemmatimonadaceae</taxon>
        <taxon>Gemmatirosa</taxon>
    </lineage>
</organism>